<organism evidence="1 2">
    <name type="scientific">Acorus calamus</name>
    <name type="common">Sweet flag</name>
    <dbReference type="NCBI Taxonomy" id="4465"/>
    <lineage>
        <taxon>Eukaryota</taxon>
        <taxon>Viridiplantae</taxon>
        <taxon>Streptophyta</taxon>
        <taxon>Embryophyta</taxon>
        <taxon>Tracheophyta</taxon>
        <taxon>Spermatophyta</taxon>
        <taxon>Magnoliopsida</taxon>
        <taxon>Liliopsida</taxon>
        <taxon>Acoraceae</taxon>
        <taxon>Acorus</taxon>
    </lineage>
</organism>
<gene>
    <name evidence="1" type="ORF">QJS10_CPA05g01430</name>
</gene>
<sequence length="114" mass="12465">MRRGDGKVEESESYYSCVGGDRKGNYIFNSGEVRGRGGLRIYCIHIGTASTEITVDQMAEHPLQDHLHVETDLRVKCPGGGTREALVRQGDDKEGGTDVAKLEIEAGEREGSVR</sequence>
<dbReference type="AlphaFoldDB" id="A0AAV9EU53"/>
<dbReference type="Proteomes" id="UP001180020">
    <property type="component" value="Unassembled WGS sequence"/>
</dbReference>
<keyword evidence="2" id="KW-1185">Reference proteome</keyword>
<accession>A0AAV9EU53</accession>
<evidence type="ECO:0000313" key="2">
    <source>
        <dbReference type="Proteomes" id="UP001180020"/>
    </source>
</evidence>
<proteinExistence type="predicted"/>
<reference evidence="1" key="2">
    <citation type="submission" date="2023-06" db="EMBL/GenBank/DDBJ databases">
        <authorList>
            <person name="Ma L."/>
            <person name="Liu K.-W."/>
            <person name="Li Z."/>
            <person name="Hsiao Y.-Y."/>
            <person name="Qi Y."/>
            <person name="Fu T."/>
            <person name="Tang G."/>
            <person name="Zhang D."/>
            <person name="Sun W.-H."/>
            <person name="Liu D.-K."/>
            <person name="Li Y."/>
            <person name="Chen G.-Z."/>
            <person name="Liu X.-D."/>
            <person name="Liao X.-Y."/>
            <person name="Jiang Y.-T."/>
            <person name="Yu X."/>
            <person name="Hao Y."/>
            <person name="Huang J."/>
            <person name="Zhao X.-W."/>
            <person name="Ke S."/>
            <person name="Chen Y.-Y."/>
            <person name="Wu W.-L."/>
            <person name="Hsu J.-L."/>
            <person name="Lin Y.-F."/>
            <person name="Huang M.-D."/>
            <person name="Li C.-Y."/>
            <person name="Huang L."/>
            <person name="Wang Z.-W."/>
            <person name="Zhao X."/>
            <person name="Zhong W.-Y."/>
            <person name="Peng D.-H."/>
            <person name="Ahmad S."/>
            <person name="Lan S."/>
            <person name="Zhang J.-S."/>
            <person name="Tsai W.-C."/>
            <person name="Van De Peer Y."/>
            <person name="Liu Z.-J."/>
        </authorList>
    </citation>
    <scope>NUCLEOTIDE SEQUENCE</scope>
    <source>
        <strain evidence="1">CP</strain>
        <tissue evidence="1">Leaves</tissue>
    </source>
</reference>
<evidence type="ECO:0000313" key="1">
    <source>
        <dbReference type="EMBL" id="KAK1316696.1"/>
    </source>
</evidence>
<name>A0AAV9EU53_ACOCL</name>
<protein>
    <submittedName>
        <fullName evidence="1">Uncharacterized protein</fullName>
    </submittedName>
</protein>
<comment type="caution">
    <text evidence="1">The sequence shown here is derived from an EMBL/GenBank/DDBJ whole genome shotgun (WGS) entry which is preliminary data.</text>
</comment>
<reference evidence="1" key="1">
    <citation type="journal article" date="2023" name="Nat. Commun.">
        <title>Diploid and tetraploid genomes of Acorus and the evolution of monocots.</title>
        <authorList>
            <person name="Ma L."/>
            <person name="Liu K.W."/>
            <person name="Li Z."/>
            <person name="Hsiao Y.Y."/>
            <person name="Qi Y."/>
            <person name="Fu T."/>
            <person name="Tang G.D."/>
            <person name="Zhang D."/>
            <person name="Sun W.H."/>
            <person name="Liu D.K."/>
            <person name="Li Y."/>
            <person name="Chen G.Z."/>
            <person name="Liu X.D."/>
            <person name="Liao X.Y."/>
            <person name="Jiang Y.T."/>
            <person name="Yu X."/>
            <person name="Hao Y."/>
            <person name="Huang J."/>
            <person name="Zhao X.W."/>
            <person name="Ke S."/>
            <person name="Chen Y.Y."/>
            <person name="Wu W.L."/>
            <person name="Hsu J.L."/>
            <person name="Lin Y.F."/>
            <person name="Huang M.D."/>
            <person name="Li C.Y."/>
            <person name="Huang L."/>
            <person name="Wang Z.W."/>
            <person name="Zhao X."/>
            <person name="Zhong W.Y."/>
            <person name="Peng D.H."/>
            <person name="Ahmad S."/>
            <person name="Lan S."/>
            <person name="Zhang J.S."/>
            <person name="Tsai W.C."/>
            <person name="Van de Peer Y."/>
            <person name="Liu Z.J."/>
        </authorList>
    </citation>
    <scope>NUCLEOTIDE SEQUENCE</scope>
    <source>
        <strain evidence="1">CP</strain>
    </source>
</reference>
<dbReference type="EMBL" id="JAUJYO010000005">
    <property type="protein sequence ID" value="KAK1316696.1"/>
    <property type="molecule type" value="Genomic_DNA"/>
</dbReference>